<dbReference type="PROSITE" id="PS51409">
    <property type="entry name" value="ARGINASE_2"/>
    <property type="match status" value="1"/>
</dbReference>
<dbReference type="HAMAP" id="MF_00737">
    <property type="entry name" value="Formimidoylglutam"/>
    <property type="match status" value="1"/>
</dbReference>
<proteinExistence type="inferred from homology"/>
<dbReference type="EMBL" id="SNYI01000001">
    <property type="protein sequence ID" value="TDQ32379.1"/>
    <property type="molecule type" value="Genomic_DNA"/>
</dbReference>
<dbReference type="GO" id="GO:0050415">
    <property type="term" value="F:formimidoylglutamase activity"/>
    <property type="evidence" value="ECO:0007669"/>
    <property type="project" value="UniProtKB-UniRule"/>
</dbReference>
<organism evidence="9 10">
    <name type="scientific">Zeaxanthinibacter enoshimensis</name>
    <dbReference type="NCBI Taxonomy" id="392009"/>
    <lineage>
        <taxon>Bacteria</taxon>
        <taxon>Pseudomonadati</taxon>
        <taxon>Bacteroidota</taxon>
        <taxon>Flavobacteriia</taxon>
        <taxon>Flavobacteriales</taxon>
        <taxon>Flavobacteriaceae</taxon>
        <taxon>Zeaxanthinibacter</taxon>
    </lineage>
</organism>
<feature type="binding site" evidence="5">
    <location>
        <position position="249"/>
    </location>
    <ligand>
        <name>Mn(2+)</name>
        <dbReference type="ChEBI" id="CHEBI:29035"/>
        <label>2</label>
    </ligand>
</feature>
<evidence type="ECO:0000256" key="5">
    <source>
        <dbReference type="HAMAP-Rule" id="MF_00737"/>
    </source>
</evidence>
<evidence type="ECO:0000256" key="2">
    <source>
        <dbReference type="ARBA" id="ARBA00022801"/>
    </source>
</evidence>
<feature type="binding site" evidence="5 7">
    <location>
        <position position="159"/>
    </location>
    <ligand>
        <name>Mn(2+)</name>
        <dbReference type="ChEBI" id="CHEBI:29035"/>
        <label>1</label>
    </ligand>
</feature>
<comment type="catalytic activity">
    <reaction evidence="5">
        <text>N-formimidoyl-L-glutamate + H2O = formamide + L-glutamate</text>
        <dbReference type="Rhea" id="RHEA:22492"/>
        <dbReference type="ChEBI" id="CHEBI:15377"/>
        <dbReference type="ChEBI" id="CHEBI:16397"/>
        <dbReference type="ChEBI" id="CHEBI:29985"/>
        <dbReference type="ChEBI" id="CHEBI:58928"/>
        <dbReference type="EC" id="3.5.3.8"/>
    </reaction>
</comment>
<keyword evidence="10" id="KW-1185">Reference proteome</keyword>
<dbReference type="CDD" id="cd09988">
    <property type="entry name" value="Formimidoylglutamase"/>
    <property type="match status" value="1"/>
</dbReference>
<dbReference type="NCBIfam" id="TIGR01227">
    <property type="entry name" value="hutG"/>
    <property type="match status" value="1"/>
</dbReference>
<dbReference type="PANTHER" id="PTHR11358:SF35">
    <property type="entry name" value="FORMIMIDOYLGLUTAMASE"/>
    <property type="match status" value="1"/>
</dbReference>
<feature type="binding site" evidence="5">
    <location>
        <position position="157"/>
    </location>
    <ligand>
        <name>Mn(2+)</name>
        <dbReference type="ChEBI" id="CHEBI:29035"/>
        <label>2</label>
    </ligand>
</feature>
<evidence type="ECO:0000256" key="1">
    <source>
        <dbReference type="ARBA" id="ARBA00022723"/>
    </source>
</evidence>
<comment type="pathway">
    <text evidence="5">Amino-acid degradation; L-histidine degradation into L-glutamate; L-glutamate from N-formimidoyl-L-glutamate (hydrolase route): step 1/1.</text>
</comment>
<evidence type="ECO:0000313" key="10">
    <source>
        <dbReference type="Proteomes" id="UP000295468"/>
    </source>
</evidence>
<dbReference type="InterPro" id="IPR005923">
    <property type="entry name" value="HutG"/>
</dbReference>
<dbReference type="PRINTS" id="PR00116">
    <property type="entry name" value="ARGINASE"/>
</dbReference>
<dbReference type="Gene3D" id="3.40.800.10">
    <property type="entry name" value="Ureohydrolase domain"/>
    <property type="match status" value="1"/>
</dbReference>
<comment type="cofactor">
    <cofactor evidence="5 7">
        <name>Mn(2+)</name>
        <dbReference type="ChEBI" id="CHEBI:29035"/>
    </cofactor>
    <text evidence="5 7">Binds 2 manganese ions per subunit.</text>
</comment>
<feature type="binding site" evidence="5 7">
    <location>
        <position position="247"/>
    </location>
    <ligand>
        <name>Mn(2+)</name>
        <dbReference type="ChEBI" id="CHEBI:29035"/>
        <label>1</label>
    </ligand>
</feature>
<dbReference type="PIRSF" id="PIRSF036979">
    <property type="entry name" value="Arginase"/>
    <property type="match status" value="1"/>
</dbReference>
<evidence type="ECO:0000256" key="3">
    <source>
        <dbReference type="ARBA" id="ARBA00022808"/>
    </source>
</evidence>
<evidence type="ECO:0000313" key="9">
    <source>
        <dbReference type="EMBL" id="TDQ32379.1"/>
    </source>
</evidence>
<name>A0A4R6TR74_9FLAO</name>
<dbReference type="GO" id="GO:0033389">
    <property type="term" value="P:putrescine biosynthetic process from arginine, via agmatine"/>
    <property type="evidence" value="ECO:0007669"/>
    <property type="project" value="TreeGrafter"/>
</dbReference>
<keyword evidence="1 5" id="KW-0479">Metal-binding</keyword>
<keyword evidence="2 5" id="KW-0378">Hydrolase</keyword>
<dbReference type="GO" id="GO:0008783">
    <property type="term" value="F:agmatinase activity"/>
    <property type="evidence" value="ECO:0007669"/>
    <property type="project" value="TreeGrafter"/>
</dbReference>
<feature type="binding site" evidence="5">
    <location>
        <position position="247"/>
    </location>
    <ligand>
        <name>Mn(2+)</name>
        <dbReference type="ChEBI" id="CHEBI:29035"/>
        <label>2</label>
    </ligand>
</feature>
<dbReference type="InterPro" id="IPR023696">
    <property type="entry name" value="Ureohydrolase_dom_sf"/>
</dbReference>
<feature type="binding site" evidence="7">
    <location>
        <position position="249"/>
    </location>
    <ligand>
        <name>Mn(2+)</name>
        <dbReference type="ChEBI" id="CHEBI:29035"/>
        <label>1</label>
    </ligand>
</feature>
<dbReference type="PANTHER" id="PTHR11358">
    <property type="entry name" value="ARGINASE/AGMATINASE"/>
    <property type="match status" value="1"/>
</dbReference>
<gene>
    <name evidence="5" type="primary">hutG</name>
    <name evidence="9" type="ORF">CLV82_0206</name>
</gene>
<evidence type="ECO:0000256" key="8">
    <source>
        <dbReference type="PROSITE-ProRule" id="PRU00742"/>
    </source>
</evidence>
<dbReference type="GO" id="GO:0030145">
    <property type="term" value="F:manganese ion binding"/>
    <property type="evidence" value="ECO:0007669"/>
    <property type="project" value="UniProtKB-UniRule"/>
</dbReference>
<keyword evidence="3 5" id="KW-0369">Histidine metabolism</keyword>
<evidence type="ECO:0000256" key="6">
    <source>
        <dbReference type="NCBIfam" id="TIGR01227"/>
    </source>
</evidence>
<comment type="caution">
    <text evidence="9">The sequence shown here is derived from an EMBL/GenBank/DDBJ whole genome shotgun (WGS) entry which is preliminary data.</text>
</comment>
<evidence type="ECO:0000256" key="7">
    <source>
        <dbReference type="PIRSR" id="PIRSR036979-1"/>
    </source>
</evidence>
<dbReference type="RefSeq" id="WP_133642450.1">
    <property type="nucleotide sequence ID" value="NZ_SNYI01000001.1"/>
</dbReference>
<dbReference type="GO" id="GO:0019557">
    <property type="term" value="P:L-histidine catabolic process to glutamate and formate"/>
    <property type="evidence" value="ECO:0007669"/>
    <property type="project" value="UniProtKB-UniPathway"/>
</dbReference>
<keyword evidence="4 5" id="KW-0464">Manganese</keyword>
<dbReference type="Pfam" id="PF00491">
    <property type="entry name" value="Arginase"/>
    <property type="match status" value="1"/>
</dbReference>
<reference evidence="9 10" key="1">
    <citation type="submission" date="2019-03" db="EMBL/GenBank/DDBJ databases">
        <title>Genomic Encyclopedia of Archaeal and Bacterial Type Strains, Phase II (KMG-II): from individual species to whole genera.</title>
        <authorList>
            <person name="Goeker M."/>
        </authorList>
    </citation>
    <scope>NUCLEOTIDE SEQUENCE [LARGE SCALE GENOMIC DNA]</scope>
    <source>
        <strain evidence="9 10">DSM 18435</strain>
    </source>
</reference>
<dbReference type="AlphaFoldDB" id="A0A4R6TR74"/>
<dbReference type="UniPathway" id="UPA00379">
    <property type="reaction ID" value="UER00552"/>
</dbReference>
<feature type="binding site" evidence="5 7">
    <location>
        <position position="129"/>
    </location>
    <ligand>
        <name>Mn(2+)</name>
        <dbReference type="ChEBI" id="CHEBI:29035"/>
        <label>1</label>
    </ligand>
</feature>
<feature type="binding site" evidence="5">
    <location>
        <position position="155"/>
    </location>
    <ligand>
        <name>Mn(2+)</name>
        <dbReference type="ChEBI" id="CHEBI:29035"/>
        <label>2</label>
    </ligand>
</feature>
<comment type="function">
    <text evidence="5">Catalyzes the conversion of N-formimidoyl-L-glutamate to L-glutamate and formamide.</text>
</comment>
<dbReference type="SUPFAM" id="SSF52768">
    <property type="entry name" value="Arginase/deacetylase"/>
    <property type="match status" value="1"/>
</dbReference>
<protein>
    <recommendedName>
        <fullName evidence="5 6">Formimidoylglutamase</fullName>
        <ecNumber evidence="5 6">3.5.3.8</ecNumber>
    </recommendedName>
    <alternativeName>
        <fullName evidence="5">Formiminoglutamase</fullName>
    </alternativeName>
    <alternativeName>
        <fullName evidence="5">Formiminoglutamate hydrolase</fullName>
    </alternativeName>
</protein>
<dbReference type="InterPro" id="IPR006035">
    <property type="entry name" value="Ureohydrolase"/>
</dbReference>
<feature type="binding site" evidence="7">
    <location>
        <position position="157"/>
    </location>
    <ligand>
        <name>Mn(2+)</name>
        <dbReference type="ChEBI" id="CHEBI:29035"/>
        <label>1</label>
    </ligand>
</feature>
<accession>A0A4R6TR74</accession>
<dbReference type="OrthoDB" id="9788689at2"/>
<feature type="binding site" evidence="5 7">
    <location>
        <position position="155"/>
    </location>
    <ligand>
        <name>Mn(2+)</name>
        <dbReference type="ChEBI" id="CHEBI:29035"/>
        <label>1</label>
    </ligand>
</feature>
<dbReference type="Proteomes" id="UP000295468">
    <property type="component" value="Unassembled WGS sequence"/>
</dbReference>
<sequence>MAIYTLARTELWQGRSSEEKLYLHEKVKFADLESPELQLQEKTVAILGYACDAGVSRNNGRPGAVDGPDAFRKQFSKLPNHLHYNAGLVDAGNVECKDEDVEETQELLADKIVLLLRKRVFPVVIGGGHDVAYGHFKGLLGYTGKRKTIGIINLDAHLDLRSNEHGNHSGSPFYQIGMESKAQNFPFKYMCMGVRSDSNDRSLFKTATSLGVEIIPREVFAIHRREVVISQLQKFITNTDYVYLTIDLDGFSSAFAPGVSAASPVGFSHDIVMEVLKVIISSGKLLSMDIAELNPAYDVDQQTAKLAATLVHRTIHSLPLR</sequence>
<dbReference type="GO" id="GO:0019556">
    <property type="term" value="P:L-histidine catabolic process to glutamate and formamide"/>
    <property type="evidence" value="ECO:0007669"/>
    <property type="project" value="UniProtKB-UniRule"/>
</dbReference>
<comment type="similarity">
    <text evidence="5 8">Belongs to the arginase family.</text>
</comment>
<evidence type="ECO:0000256" key="4">
    <source>
        <dbReference type="ARBA" id="ARBA00023211"/>
    </source>
</evidence>
<dbReference type="EC" id="3.5.3.8" evidence="5 6"/>